<dbReference type="AlphaFoldDB" id="A0A4Y2X8T8"/>
<comment type="caution">
    <text evidence="2">The sequence shown here is derived from an EMBL/GenBank/DDBJ whole genome shotgun (WGS) entry which is preliminary data.</text>
</comment>
<feature type="non-terminal residue" evidence="2">
    <location>
        <position position="65"/>
    </location>
</feature>
<evidence type="ECO:0000313" key="2">
    <source>
        <dbReference type="EMBL" id="GBO46075.1"/>
    </source>
</evidence>
<evidence type="ECO:0000313" key="3">
    <source>
        <dbReference type="Proteomes" id="UP000499080"/>
    </source>
</evidence>
<organism evidence="2 3">
    <name type="scientific">Araneus ventricosus</name>
    <name type="common">Orbweaver spider</name>
    <name type="synonym">Epeira ventricosa</name>
    <dbReference type="NCBI Taxonomy" id="182803"/>
    <lineage>
        <taxon>Eukaryota</taxon>
        <taxon>Metazoa</taxon>
        <taxon>Ecdysozoa</taxon>
        <taxon>Arthropoda</taxon>
        <taxon>Chelicerata</taxon>
        <taxon>Arachnida</taxon>
        <taxon>Araneae</taxon>
        <taxon>Araneomorphae</taxon>
        <taxon>Entelegynae</taxon>
        <taxon>Araneoidea</taxon>
        <taxon>Araneidae</taxon>
        <taxon>Araneus</taxon>
    </lineage>
</organism>
<feature type="region of interest" description="Disordered" evidence="1">
    <location>
        <begin position="1"/>
        <end position="31"/>
    </location>
</feature>
<keyword evidence="3" id="KW-1185">Reference proteome</keyword>
<name>A0A4Y2X8T8_ARAVE</name>
<reference evidence="2 3" key="1">
    <citation type="journal article" date="2019" name="Sci. Rep.">
        <title>Orb-weaving spider Araneus ventricosus genome elucidates the spidroin gene catalogue.</title>
        <authorList>
            <person name="Kono N."/>
            <person name="Nakamura H."/>
            <person name="Ohtoshi R."/>
            <person name="Moran D.A.P."/>
            <person name="Shinohara A."/>
            <person name="Yoshida Y."/>
            <person name="Fujiwara M."/>
            <person name="Mori M."/>
            <person name="Tomita M."/>
            <person name="Arakawa K."/>
        </authorList>
    </citation>
    <scope>NUCLEOTIDE SEQUENCE [LARGE SCALE GENOMIC DNA]</scope>
</reference>
<dbReference type="Proteomes" id="UP000499080">
    <property type="component" value="Unassembled WGS sequence"/>
</dbReference>
<dbReference type="EMBL" id="BGPR01073532">
    <property type="protein sequence ID" value="GBO46075.1"/>
    <property type="molecule type" value="Genomic_DNA"/>
</dbReference>
<sequence length="65" mass="7736">MQMRRQAAEKQLIQYKSIRGSRRRSQRTNGPKYIKYNDQALNINSTLAEAMRMTREATEKQPTQY</sequence>
<proteinExistence type="predicted"/>
<protein>
    <submittedName>
        <fullName evidence="2">Uncharacterized protein</fullName>
    </submittedName>
</protein>
<accession>A0A4Y2X8T8</accession>
<evidence type="ECO:0000256" key="1">
    <source>
        <dbReference type="SAM" id="MobiDB-lite"/>
    </source>
</evidence>
<gene>
    <name evidence="2" type="ORF">AVEN_150722_1</name>
</gene>